<keyword evidence="9" id="KW-1185">Reference proteome</keyword>
<evidence type="ECO:0000313" key="9">
    <source>
        <dbReference type="Proteomes" id="UP000038009"/>
    </source>
</evidence>
<feature type="domain" description="C2HC/C3H-type" evidence="7">
    <location>
        <begin position="196"/>
        <end position="225"/>
    </location>
</feature>
<evidence type="ECO:0000313" key="8">
    <source>
        <dbReference type="EMBL" id="KPI85868.1"/>
    </source>
</evidence>
<sequence length="682" mass="71383">MSTARRSGSGPGGLTSSVLSSGRKSGSNGTTPSSTTKRASGSSSKEGSGLIITRGLQEILDTQRKFHSAEEPSSTGKGLKDSRSRRRSSGQAPNFVICYLCGRQFGSTSIAIHRPQCFLKKMIEWERGDPAIRGPKPMSPEEHEEMVTARVASAAAAGTKAGRHGASKQSSGASGRRVNNIELYNRIQMSVFNEASLAPCPNCGRTFLPDRLQVHLHSCKPGNTSRPVRRPPASTINNTASAAAVSTTNGSATSASPTATKPAGRPERPTRASGAHAVSTGTDVDDESPRSCSGEDVAIRARGSYAVPPVDGVECVPPQEPSAMKPSQRRCMSNSSKNISVQCDVGGDAAEEAEPRDAVIDMDAEEVKPPSPRVDTERRLSSAAILRGDPEMSGSSAPNRPASMEPSTVPMSTSLMEEEFGNSFTSGSVNVVYSLPQSRGAEHVAGSRPRKLGSASVPCAAPVPELVSEPREVEVVEILSGDDELRSAPVVGAHGYVCTVPGCNPALGDSVRSSSSAEKRSWTPKKIPLNNVSHFKNVESRLKLQQQAERSVLVPCQYCGRTFVPERLQKHEGCCVERNKPPQRRSVALKARPSSAPAPAARQAKPAPSAPPSAANPIPTAAVSAAPSKASPHPAPSAETNGATASAPTPPLVSGKAKFCGGCGARVTSESQNFCTECGFKL</sequence>
<protein>
    <recommendedName>
        <fullName evidence="7">C2HC/C3H-type domain-containing protein</fullName>
    </recommendedName>
</protein>
<gene>
    <name evidence="8" type="ORF">ABL78_5049</name>
</gene>
<feature type="region of interest" description="Disordered" evidence="6">
    <location>
        <begin position="366"/>
        <end position="409"/>
    </location>
</feature>
<dbReference type="Proteomes" id="UP000038009">
    <property type="component" value="Unassembled WGS sequence"/>
</dbReference>
<name>A0A0N1IJN9_LEPSE</name>
<feature type="compositionally biased region" description="Low complexity" evidence="6">
    <location>
        <begin position="591"/>
        <end position="638"/>
    </location>
</feature>
<dbReference type="GO" id="GO:0008270">
    <property type="term" value="F:zinc ion binding"/>
    <property type="evidence" value="ECO:0007669"/>
    <property type="project" value="UniProtKB-KW"/>
</dbReference>
<dbReference type="Pfam" id="PF13913">
    <property type="entry name" value="zf-C2HC_2"/>
    <property type="match status" value="3"/>
</dbReference>
<organism evidence="8 9">
    <name type="scientific">Leptomonas seymouri</name>
    <dbReference type="NCBI Taxonomy" id="5684"/>
    <lineage>
        <taxon>Eukaryota</taxon>
        <taxon>Discoba</taxon>
        <taxon>Euglenozoa</taxon>
        <taxon>Kinetoplastea</taxon>
        <taxon>Metakinetoplastina</taxon>
        <taxon>Trypanosomatida</taxon>
        <taxon>Trypanosomatidae</taxon>
        <taxon>Leishmaniinae</taxon>
        <taxon>Leptomonas</taxon>
    </lineage>
</organism>
<accession>A0A0N1IJN9</accession>
<dbReference type="Gene3D" id="3.30.160.60">
    <property type="entry name" value="Classic Zinc Finger"/>
    <property type="match status" value="2"/>
</dbReference>
<comment type="caution">
    <text evidence="8">The sequence shown here is derived from an EMBL/GenBank/DDBJ whole genome shotgun (WGS) entry which is preliminary data.</text>
</comment>
<evidence type="ECO:0000259" key="7">
    <source>
        <dbReference type="PROSITE" id="PS52027"/>
    </source>
</evidence>
<dbReference type="InterPro" id="IPR049899">
    <property type="entry name" value="Znf_C2HC_C3H"/>
</dbReference>
<dbReference type="VEuPathDB" id="TriTrypDB:Lsey_0160_0020"/>
<evidence type="ECO:0000256" key="6">
    <source>
        <dbReference type="SAM" id="MobiDB-lite"/>
    </source>
</evidence>
<keyword evidence="2" id="KW-0677">Repeat</keyword>
<evidence type="ECO:0000256" key="4">
    <source>
        <dbReference type="ARBA" id="ARBA00022833"/>
    </source>
</evidence>
<dbReference type="EMBL" id="LJSK01000160">
    <property type="protein sequence ID" value="KPI85868.1"/>
    <property type="molecule type" value="Genomic_DNA"/>
</dbReference>
<feature type="compositionally biased region" description="Low complexity" evidence="6">
    <location>
        <begin position="240"/>
        <end position="263"/>
    </location>
</feature>
<keyword evidence="1" id="KW-0479">Metal-binding</keyword>
<dbReference type="InterPro" id="IPR026319">
    <property type="entry name" value="ZC2HC1A/B-like"/>
</dbReference>
<dbReference type="OrthoDB" id="265955at2759"/>
<feature type="domain" description="C2HC/C3H-type" evidence="7">
    <location>
        <begin position="552"/>
        <end position="581"/>
    </location>
</feature>
<dbReference type="PROSITE" id="PS52027">
    <property type="entry name" value="ZF_C2HC_C3H"/>
    <property type="match status" value="2"/>
</dbReference>
<dbReference type="OMA" id="IDIHRPQ"/>
<evidence type="ECO:0000256" key="2">
    <source>
        <dbReference type="ARBA" id="ARBA00022737"/>
    </source>
</evidence>
<dbReference type="AlphaFoldDB" id="A0A0N1IJN9"/>
<feature type="compositionally biased region" description="Low complexity" evidence="6">
    <location>
        <begin position="16"/>
        <end position="45"/>
    </location>
</feature>
<dbReference type="PANTHER" id="PTHR13555:SF68">
    <property type="entry name" value="ZINC FINGER PROTEIN 474"/>
    <property type="match status" value="1"/>
</dbReference>
<reference evidence="8 9" key="1">
    <citation type="journal article" date="2015" name="PLoS Pathog.">
        <title>Leptomonas seymouri: Adaptations to the Dixenous Life Cycle Analyzed by Genome Sequencing, Transcriptome Profiling and Co-infection with Leishmania donovani.</title>
        <authorList>
            <person name="Kraeva N."/>
            <person name="Butenko A."/>
            <person name="Hlavacova J."/>
            <person name="Kostygov A."/>
            <person name="Myskova J."/>
            <person name="Grybchuk D."/>
            <person name="Lestinova T."/>
            <person name="Votypka J."/>
            <person name="Volf P."/>
            <person name="Opperdoes F."/>
            <person name="Flegontov P."/>
            <person name="Lukes J."/>
            <person name="Yurchenko V."/>
        </authorList>
    </citation>
    <scope>NUCLEOTIDE SEQUENCE [LARGE SCALE GENOMIC DNA]</scope>
    <source>
        <strain evidence="8 9">ATCC 30220</strain>
    </source>
</reference>
<evidence type="ECO:0000256" key="5">
    <source>
        <dbReference type="PROSITE-ProRule" id="PRU01371"/>
    </source>
</evidence>
<dbReference type="PANTHER" id="PTHR13555">
    <property type="entry name" value="C2H2 ZINC FINGER CGI-62-RELATED"/>
    <property type="match status" value="1"/>
</dbReference>
<evidence type="ECO:0000256" key="3">
    <source>
        <dbReference type="ARBA" id="ARBA00022771"/>
    </source>
</evidence>
<feature type="region of interest" description="Disordered" evidence="6">
    <location>
        <begin position="581"/>
        <end position="651"/>
    </location>
</feature>
<feature type="region of interest" description="Disordered" evidence="6">
    <location>
        <begin position="1"/>
        <end position="88"/>
    </location>
</feature>
<keyword evidence="3 5" id="KW-0863">Zinc-finger</keyword>
<keyword evidence="4" id="KW-0862">Zinc</keyword>
<proteinExistence type="predicted"/>
<feature type="region of interest" description="Disordered" evidence="6">
    <location>
        <begin position="240"/>
        <end position="293"/>
    </location>
</feature>
<evidence type="ECO:0000256" key="1">
    <source>
        <dbReference type="ARBA" id="ARBA00022723"/>
    </source>
</evidence>
<feature type="compositionally biased region" description="Basic and acidic residues" evidence="6">
    <location>
        <begin position="61"/>
        <end position="70"/>
    </location>
</feature>